<accession>A0A833YWT4</accession>
<evidence type="ECO:0000313" key="3">
    <source>
        <dbReference type="Proteomes" id="UP000664940"/>
    </source>
</evidence>
<dbReference type="Proteomes" id="UP000664940">
    <property type="component" value="Unassembled WGS sequence"/>
</dbReference>
<sequence length="142" mass="16467">MMQPFHFWVSAPRRRKQGFMEISVLPSPSQRHSGEPRRGDTLSAHRQRNGYRRCDIPTHIRCRREKEGSPAICNHTDGLGGRYARSDRSDRERHTVYDVTCLWNIKKPNPYTQSPMVVVTRGWGSRGPEDMFKGTDLEPTSR</sequence>
<feature type="region of interest" description="Disordered" evidence="1">
    <location>
        <begin position="25"/>
        <end position="50"/>
    </location>
</feature>
<dbReference type="AlphaFoldDB" id="A0A833YWT4"/>
<name>A0A833YWT4_9CHIR</name>
<evidence type="ECO:0000313" key="2">
    <source>
        <dbReference type="EMBL" id="KAF6081959.1"/>
    </source>
</evidence>
<gene>
    <name evidence="2" type="ORF">HJG60_008935</name>
</gene>
<dbReference type="EMBL" id="JABVXQ010000013">
    <property type="protein sequence ID" value="KAF6081959.1"/>
    <property type="molecule type" value="Genomic_DNA"/>
</dbReference>
<feature type="region of interest" description="Disordered" evidence="1">
    <location>
        <begin position="69"/>
        <end position="90"/>
    </location>
</feature>
<comment type="caution">
    <text evidence="2">The sequence shown here is derived from an EMBL/GenBank/DDBJ whole genome shotgun (WGS) entry which is preliminary data.</text>
</comment>
<protein>
    <submittedName>
        <fullName evidence="2">Uncharacterized protein</fullName>
    </submittedName>
</protein>
<organism evidence="2 3">
    <name type="scientific">Phyllostomus discolor</name>
    <name type="common">pale spear-nosed bat</name>
    <dbReference type="NCBI Taxonomy" id="89673"/>
    <lineage>
        <taxon>Eukaryota</taxon>
        <taxon>Metazoa</taxon>
        <taxon>Chordata</taxon>
        <taxon>Craniata</taxon>
        <taxon>Vertebrata</taxon>
        <taxon>Euteleostomi</taxon>
        <taxon>Mammalia</taxon>
        <taxon>Eutheria</taxon>
        <taxon>Laurasiatheria</taxon>
        <taxon>Chiroptera</taxon>
        <taxon>Yangochiroptera</taxon>
        <taxon>Phyllostomidae</taxon>
        <taxon>Phyllostominae</taxon>
        <taxon>Phyllostomus</taxon>
    </lineage>
</organism>
<proteinExistence type="predicted"/>
<evidence type="ECO:0000256" key="1">
    <source>
        <dbReference type="SAM" id="MobiDB-lite"/>
    </source>
</evidence>
<reference evidence="2 3" key="1">
    <citation type="journal article" date="2020" name="Nature">
        <title>Six reference-quality genomes reveal evolution of bat adaptations.</title>
        <authorList>
            <person name="Jebb D."/>
            <person name="Huang Z."/>
            <person name="Pippel M."/>
            <person name="Hughes G.M."/>
            <person name="Lavrichenko K."/>
            <person name="Devanna P."/>
            <person name="Winkler S."/>
            <person name="Jermiin L.S."/>
            <person name="Skirmuntt E.C."/>
            <person name="Katzourakis A."/>
            <person name="Burkitt-Gray L."/>
            <person name="Ray D.A."/>
            <person name="Sullivan K.A.M."/>
            <person name="Roscito J.G."/>
            <person name="Kirilenko B.M."/>
            <person name="Davalos L.M."/>
            <person name="Corthals A.P."/>
            <person name="Power M.L."/>
            <person name="Jones G."/>
            <person name="Ransome R.D."/>
            <person name="Dechmann D.K.N."/>
            <person name="Locatelli A.G."/>
            <person name="Puechmaille S.J."/>
            <person name="Fedrigo O."/>
            <person name="Jarvis E.D."/>
            <person name="Hiller M."/>
            <person name="Vernes S.C."/>
            <person name="Myers E.W."/>
            <person name="Teeling E.C."/>
        </authorList>
    </citation>
    <scope>NUCLEOTIDE SEQUENCE [LARGE SCALE GENOMIC DNA]</scope>
    <source>
        <strain evidence="2">Bat1K_MPI-CBG_1</strain>
    </source>
</reference>